<evidence type="ECO:0000313" key="2">
    <source>
        <dbReference type="EMBL" id="KLU24230.1"/>
    </source>
</evidence>
<proteinExistence type="predicted"/>
<dbReference type="PATRIC" id="fig|908627.4.peg.4748"/>
<comment type="caution">
    <text evidence="2">The sequence shown here is derived from an EMBL/GenBank/DDBJ whole genome shotgun (WGS) entry which is preliminary data.</text>
</comment>
<reference evidence="2 3" key="1">
    <citation type="journal article" date="2015" name="Genome Announc.">
        <title>Draft Genome Sequence of Burkholderia sp. Strain PML1(12), an Ectomycorrhizosphere-Inhabiting Bacterium with Effective Mineral-Weathering Ability.</title>
        <authorList>
            <person name="Uroz S."/>
            <person name="Oger P."/>
        </authorList>
    </citation>
    <scope>NUCLEOTIDE SEQUENCE [LARGE SCALE GENOMIC DNA]</scope>
    <source>
        <strain evidence="3">PML1(12)</strain>
    </source>
</reference>
<name>A0A0J1CUF7_9BURK</name>
<accession>A0A0J1CUF7</accession>
<gene>
    <name evidence="2" type="ORF">EOS_21230</name>
</gene>
<dbReference type="AlphaFoldDB" id="A0A0J1CUF7"/>
<organism evidence="2 3">
    <name type="scientific">Caballeronia mineralivorans PML1(12)</name>
    <dbReference type="NCBI Taxonomy" id="908627"/>
    <lineage>
        <taxon>Bacteria</taxon>
        <taxon>Pseudomonadati</taxon>
        <taxon>Pseudomonadota</taxon>
        <taxon>Betaproteobacteria</taxon>
        <taxon>Burkholderiales</taxon>
        <taxon>Burkholderiaceae</taxon>
        <taxon>Caballeronia</taxon>
    </lineage>
</organism>
<feature type="region of interest" description="Disordered" evidence="1">
    <location>
        <begin position="1"/>
        <end position="21"/>
    </location>
</feature>
<keyword evidence="3" id="KW-1185">Reference proteome</keyword>
<evidence type="ECO:0000313" key="3">
    <source>
        <dbReference type="Proteomes" id="UP000035963"/>
    </source>
</evidence>
<dbReference type="Proteomes" id="UP000035963">
    <property type="component" value="Unassembled WGS sequence"/>
</dbReference>
<dbReference type="EMBL" id="AEJF01000131">
    <property type="protein sequence ID" value="KLU24230.1"/>
    <property type="molecule type" value="Genomic_DNA"/>
</dbReference>
<evidence type="ECO:0000256" key="1">
    <source>
        <dbReference type="SAM" id="MobiDB-lite"/>
    </source>
</evidence>
<protein>
    <submittedName>
        <fullName evidence="2">Uncharacterized protein</fullName>
    </submittedName>
</protein>
<sequence length="101" mass="11156">MFSVDRRAVVPPGRDAVQSGLPAPVESTRVAFAGASPHSAFGGMRYRYGSYRNNIFYFSLPGEYDVDLEALNKICTCNHWFTQICATNAEDERRAGSSCRA</sequence>